<dbReference type="FunFam" id="3.30.160.60:FF:000508">
    <property type="entry name" value="Myeloid zinc finger 1"/>
    <property type="match status" value="1"/>
</dbReference>
<comment type="caution">
    <text evidence="14">The sequence shown here is derived from an EMBL/GenBank/DDBJ whole genome shotgun (WGS) entry which is preliminary data.</text>
</comment>
<evidence type="ECO:0000256" key="10">
    <source>
        <dbReference type="ARBA" id="ARBA00023242"/>
    </source>
</evidence>
<dbReference type="InterPro" id="IPR050527">
    <property type="entry name" value="Snail/Krueppel_Znf"/>
</dbReference>
<comment type="similarity">
    <text evidence="2">Belongs to the krueppel C2H2-type zinc-finger protein family.</text>
</comment>
<dbReference type="PROSITE" id="PS50157">
    <property type="entry name" value="ZINC_FINGER_C2H2_2"/>
    <property type="match status" value="3"/>
</dbReference>
<keyword evidence="5 11" id="KW-0863">Zinc-finger</keyword>
<feature type="compositionally biased region" description="Polar residues" evidence="12">
    <location>
        <begin position="236"/>
        <end position="254"/>
    </location>
</feature>
<feature type="non-terminal residue" evidence="14">
    <location>
        <position position="1"/>
    </location>
</feature>
<dbReference type="SUPFAM" id="SSF57667">
    <property type="entry name" value="beta-beta-alpha zinc fingers"/>
    <property type="match status" value="2"/>
</dbReference>
<dbReference type="GO" id="GO:0042802">
    <property type="term" value="F:identical protein binding"/>
    <property type="evidence" value="ECO:0007669"/>
    <property type="project" value="UniProtKB-ARBA"/>
</dbReference>
<dbReference type="GO" id="GO:0008270">
    <property type="term" value="F:zinc ion binding"/>
    <property type="evidence" value="ECO:0007669"/>
    <property type="project" value="UniProtKB-KW"/>
</dbReference>
<evidence type="ECO:0000256" key="8">
    <source>
        <dbReference type="ARBA" id="ARBA00023125"/>
    </source>
</evidence>
<dbReference type="FunFam" id="3.30.160.60:FF:001370">
    <property type="entry name" value="Zinc finger protein"/>
    <property type="match status" value="1"/>
</dbReference>
<feature type="region of interest" description="Disordered" evidence="12">
    <location>
        <begin position="35"/>
        <end position="56"/>
    </location>
</feature>
<dbReference type="Proteomes" id="UP001519460">
    <property type="component" value="Unassembled WGS sequence"/>
</dbReference>
<dbReference type="Gene3D" id="3.30.160.60">
    <property type="entry name" value="Classic Zinc Finger"/>
    <property type="match status" value="3"/>
</dbReference>
<dbReference type="PANTHER" id="PTHR24388">
    <property type="entry name" value="ZINC FINGER PROTEIN"/>
    <property type="match status" value="1"/>
</dbReference>
<accession>A0ABD0JEC1</accession>
<feature type="non-terminal residue" evidence="14">
    <location>
        <position position="409"/>
    </location>
</feature>
<keyword evidence="9" id="KW-0804">Transcription</keyword>
<evidence type="ECO:0000256" key="1">
    <source>
        <dbReference type="ARBA" id="ARBA00004123"/>
    </source>
</evidence>
<evidence type="ECO:0000256" key="4">
    <source>
        <dbReference type="ARBA" id="ARBA00022737"/>
    </source>
</evidence>
<reference evidence="14 15" key="1">
    <citation type="journal article" date="2023" name="Sci. Data">
        <title>Genome assembly of the Korean intertidal mud-creeper Batillaria attramentaria.</title>
        <authorList>
            <person name="Patra A.K."/>
            <person name="Ho P.T."/>
            <person name="Jun S."/>
            <person name="Lee S.J."/>
            <person name="Kim Y."/>
            <person name="Won Y.J."/>
        </authorList>
    </citation>
    <scope>NUCLEOTIDE SEQUENCE [LARGE SCALE GENOMIC DNA]</scope>
    <source>
        <strain evidence="14">Wonlab-2016</strain>
    </source>
</reference>
<feature type="domain" description="C2H2-type" evidence="13">
    <location>
        <begin position="376"/>
        <end position="403"/>
    </location>
</feature>
<feature type="region of interest" description="Disordered" evidence="12">
    <location>
        <begin position="211"/>
        <end position="312"/>
    </location>
</feature>
<evidence type="ECO:0000256" key="3">
    <source>
        <dbReference type="ARBA" id="ARBA00022723"/>
    </source>
</evidence>
<dbReference type="EMBL" id="JACVVK020000477">
    <property type="protein sequence ID" value="KAK7471805.1"/>
    <property type="molecule type" value="Genomic_DNA"/>
</dbReference>
<evidence type="ECO:0000259" key="13">
    <source>
        <dbReference type="PROSITE" id="PS50157"/>
    </source>
</evidence>
<keyword evidence="4" id="KW-0677">Repeat</keyword>
<feature type="compositionally biased region" description="Low complexity" evidence="12">
    <location>
        <begin position="41"/>
        <end position="56"/>
    </location>
</feature>
<keyword evidence="8" id="KW-0238">DNA-binding</keyword>
<sequence>YESIQDGVDPAPRCIRCHSPLALLCARCDFPQPPDNPKHWPSTSSSGTTHTASPASSSFHVHPCDIHKQYIPPHGDFSHSAVLGTVHPASGISSVISRNDIFRQNSSVASELLDIKLEPVTSQELSLHARLDDSSVVFGMCKKDKHCQSQIHKTPTDSERTATVKTVTVCGKRAQSKCRRSGRANKRAGKAAVRKKLWLSLVSDPPEKLAASENGLCTVGDGGTRKGRETSDRQTEQTSSTDGQTRQTLDTDWSVSEKDRSRDYTNSGTVKSETVVEECVPSQRALPKTVGKRRRTGASCRMGSGQKQREKIPSDMPAMCKECGATYSQMGNLKLHVMREHTGERPFVCEVCGVSFIRAVDLARHTRQKHTGERPFACDLCDSAFAIKGSLTAHMRIHEKDKPHICDIC</sequence>
<evidence type="ECO:0000256" key="9">
    <source>
        <dbReference type="ARBA" id="ARBA00023163"/>
    </source>
</evidence>
<organism evidence="14 15">
    <name type="scientific">Batillaria attramentaria</name>
    <dbReference type="NCBI Taxonomy" id="370345"/>
    <lineage>
        <taxon>Eukaryota</taxon>
        <taxon>Metazoa</taxon>
        <taxon>Spiralia</taxon>
        <taxon>Lophotrochozoa</taxon>
        <taxon>Mollusca</taxon>
        <taxon>Gastropoda</taxon>
        <taxon>Caenogastropoda</taxon>
        <taxon>Sorbeoconcha</taxon>
        <taxon>Cerithioidea</taxon>
        <taxon>Batillariidae</taxon>
        <taxon>Batillaria</taxon>
    </lineage>
</organism>
<dbReference type="InterPro" id="IPR013087">
    <property type="entry name" value="Znf_C2H2_type"/>
</dbReference>
<dbReference type="PANTHER" id="PTHR24388:SF54">
    <property type="entry name" value="PROTEIN ESCARGOT"/>
    <property type="match status" value="1"/>
</dbReference>
<name>A0ABD0JEC1_9CAEN</name>
<evidence type="ECO:0000256" key="12">
    <source>
        <dbReference type="SAM" id="MobiDB-lite"/>
    </source>
</evidence>
<evidence type="ECO:0000313" key="14">
    <source>
        <dbReference type="EMBL" id="KAK7471805.1"/>
    </source>
</evidence>
<dbReference type="GO" id="GO:0005634">
    <property type="term" value="C:nucleus"/>
    <property type="evidence" value="ECO:0007669"/>
    <property type="project" value="UniProtKB-SubCell"/>
</dbReference>
<keyword evidence="7" id="KW-0805">Transcription regulation</keyword>
<proteinExistence type="inferred from homology"/>
<feature type="domain" description="C2H2-type" evidence="13">
    <location>
        <begin position="347"/>
        <end position="375"/>
    </location>
</feature>
<keyword evidence="15" id="KW-1185">Reference proteome</keyword>
<protein>
    <recommendedName>
        <fullName evidence="13">C2H2-type domain-containing protein</fullName>
    </recommendedName>
</protein>
<evidence type="ECO:0000256" key="6">
    <source>
        <dbReference type="ARBA" id="ARBA00022833"/>
    </source>
</evidence>
<dbReference type="PROSITE" id="PS00028">
    <property type="entry name" value="ZINC_FINGER_C2H2_1"/>
    <property type="match status" value="3"/>
</dbReference>
<feature type="compositionally biased region" description="Basic and acidic residues" evidence="12">
    <location>
        <begin position="223"/>
        <end position="235"/>
    </location>
</feature>
<dbReference type="GO" id="GO:0003690">
    <property type="term" value="F:double-stranded DNA binding"/>
    <property type="evidence" value="ECO:0007669"/>
    <property type="project" value="UniProtKB-ARBA"/>
</dbReference>
<evidence type="ECO:0000256" key="11">
    <source>
        <dbReference type="PROSITE-ProRule" id="PRU00042"/>
    </source>
</evidence>
<evidence type="ECO:0000256" key="5">
    <source>
        <dbReference type="ARBA" id="ARBA00022771"/>
    </source>
</evidence>
<dbReference type="AlphaFoldDB" id="A0ABD0JEC1"/>
<evidence type="ECO:0000256" key="2">
    <source>
        <dbReference type="ARBA" id="ARBA00006991"/>
    </source>
</evidence>
<dbReference type="Pfam" id="PF00096">
    <property type="entry name" value="zf-C2H2"/>
    <property type="match status" value="3"/>
</dbReference>
<evidence type="ECO:0000256" key="7">
    <source>
        <dbReference type="ARBA" id="ARBA00023015"/>
    </source>
</evidence>
<evidence type="ECO:0000313" key="15">
    <source>
        <dbReference type="Proteomes" id="UP001519460"/>
    </source>
</evidence>
<comment type="subcellular location">
    <subcellularLocation>
        <location evidence="1">Nucleus</location>
    </subcellularLocation>
</comment>
<keyword evidence="3" id="KW-0479">Metal-binding</keyword>
<keyword evidence="10" id="KW-0539">Nucleus</keyword>
<dbReference type="SMART" id="SM00355">
    <property type="entry name" value="ZnF_C2H2"/>
    <property type="match status" value="3"/>
</dbReference>
<gene>
    <name evidence="14" type="ORF">BaRGS_00035544</name>
</gene>
<dbReference type="InterPro" id="IPR036236">
    <property type="entry name" value="Znf_C2H2_sf"/>
</dbReference>
<keyword evidence="6" id="KW-0862">Zinc</keyword>
<feature type="domain" description="C2H2-type" evidence="13">
    <location>
        <begin position="318"/>
        <end position="346"/>
    </location>
</feature>